<dbReference type="SUPFAM" id="SSF53756">
    <property type="entry name" value="UDP-Glycosyltransferase/glycogen phosphorylase"/>
    <property type="match status" value="1"/>
</dbReference>
<accession>A0A9W6GZW6</accession>
<feature type="domain" description="Glycosyl transferase family 1" evidence="1">
    <location>
        <begin position="80"/>
        <end position="221"/>
    </location>
</feature>
<dbReference type="Gene3D" id="3.40.50.2000">
    <property type="entry name" value="Glycogen Phosphorylase B"/>
    <property type="match status" value="2"/>
</dbReference>
<keyword evidence="3" id="KW-1185">Reference proteome</keyword>
<organism evidence="2 3">
    <name type="scientific">Methylocystis echinoides</name>
    <dbReference type="NCBI Taxonomy" id="29468"/>
    <lineage>
        <taxon>Bacteria</taxon>
        <taxon>Pseudomonadati</taxon>
        <taxon>Pseudomonadota</taxon>
        <taxon>Alphaproteobacteria</taxon>
        <taxon>Hyphomicrobiales</taxon>
        <taxon>Methylocystaceae</taxon>
        <taxon>Methylocystis</taxon>
    </lineage>
</organism>
<dbReference type="PANTHER" id="PTHR45947">
    <property type="entry name" value="SULFOQUINOVOSYL TRANSFERASE SQD2"/>
    <property type="match status" value="1"/>
</dbReference>
<comment type="caution">
    <text evidence="2">The sequence shown here is derived from an EMBL/GenBank/DDBJ whole genome shotgun (WGS) entry which is preliminary data.</text>
</comment>
<reference evidence="2" key="1">
    <citation type="journal article" date="2023" name="Int. J. Syst. Evol. Microbiol.">
        <title>Methylocystis iwaonis sp. nov., a type II methane-oxidizing bacterium from surface soil of a rice paddy field in Japan, and emended description of the genus Methylocystis (ex Whittenbury et al. 1970) Bowman et al. 1993.</title>
        <authorList>
            <person name="Kaise H."/>
            <person name="Sawadogo J.B."/>
            <person name="Alam M.S."/>
            <person name="Ueno C."/>
            <person name="Dianou D."/>
            <person name="Shinjo R."/>
            <person name="Asakawa S."/>
        </authorList>
    </citation>
    <scope>NUCLEOTIDE SEQUENCE</scope>
    <source>
        <strain evidence="2">LMG27198</strain>
    </source>
</reference>
<proteinExistence type="predicted"/>
<dbReference type="InterPro" id="IPR050194">
    <property type="entry name" value="Glycosyltransferase_grp1"/>
</dbReference>
<dbReference type="PANTHER" id="PTHR45947:SF3">
    <property type="entry name" value="SULFOQUINOVOSYL TRANSFERASE SQD2"/>
    <property type="match status" value="1"/>
</dbReference>
<gene>
    <name evidence="2" type="ORF">LMG27198_51540</name>
</gene>
<dbReference type="Pfam" id="PF00534">
    <property type="entry name" value="Glycos_transf_1"/>
    <property type="match status" value="1"/>
</dbReference>
<sequence>MYHDYRDRTGPLTRMLMPALAHYVRNWDAISAGRVHEFVANSSTVARRIEAYYHRPATVIHPPVDTAAFERVPPEQIGDFHLMVGELVRYKRPELAVEAFNQIRKPLVVIGGGEMLRELRGMAGPHVTILGPQPFNVLKHHYARCRALIFPGEEDFGIVPLEAMASGRPVIAYGKGGVTETVIDGVTGSFFYEQSSAALIDAVRRCEAMMPDPDRLVRRAAEFGVDRFSEEISHFIEAALKGRATFNKSQRVTSCAHIF</sequence>
<evidence type="ECO:0000313" key="3">
    <source>
        <dbReference type="Proteomes" id="UP001144323"/>
    </source>
</evidence>
<protein>
    <recommendedName>
        <fullName evidence="1">Glycosyl transferase family 1 domain-containing protein</fullName>
    </recommendedName>
</protein>
<dbReference type="InterPro" id="IPR001296">
    <property type="entry name" value="Glyco_trans_1"/>
</dbReference>
<dbReference type="AlphaFoldDB" id="A0A9W6GZW6"/>
<name>A0A9W6GZW6_9HYPH</name>
<evidence type="ECO:0000313" key="2">
    <source>
        <dbReference type="EMBL" id="GLI96161.1"/>
    </source>
</evidence>
<dbReference type="GO" id="GO:0016757">
    <property type="term" value="F:glycosyltransferase activity"/>
    <property type="evidence" value="ECO:0007669"/>
    <property type="project" value="InterPro"/>
</dbReference>
<dbReference type="Proteomes" id="UP001144323">
    <property type="component" value="Unassembled WGS sequence"/>
</dbReference>
<evidence type="ECO:0000259" key="1">
    <source>
        <dbReference type="Pfam" id="PF00534"/>
    </source>
</evidence>
<dbReference type="EMBL" id="BSEC01000008">
    <property type="protein sequence ID" value="GLI96161.1"/>
    <property type="molecule type" value="Genomic_DNA"/>
</dbReference>